<keyword evidence="2" id="KW-0812">Transmembrane</keyword>
<comment type="caution">
    <text evidence="3">The sequence shown here is derived from an EMBL/GenBank/DDBJ whole genome shotgun (WGS) entry which is preliminary data.</text>
</comment>
<evidence type="ECO:0000256" key="2">
    <source>
        <dbReference type="SAM" id="Phobius"/>
    </source>
</evidence>
<evidence type="ECO:0000256" key="1">
    <source>
        <dbReference type="SAM" id="Coils"/>
    </source>
</evidence>
<dbReference type="Proteomes" id="UP000321790">
    <property type="component" value="Unassembled WGS sequence"/>
</dbReference>
<organism evidence="3 4">
    <name type="scientific">Seonamhaeicola algicola</name>
    <dbReference type="NCBI Taxonomy" id="1719036"/>
    <lineage>
        <taxon>Bacteria</taxon>
        <taxon>Pseudomonadati</taxon>
        <taxon>Bacteroidota</taxon>
        <taxon>Flavobacteriia</taxon>
        <taxon>Flavobacteriales</taxon>
        <taxon>Flavobacteriaceae</taxon>
    </lineage>
</organism>
<reference evidence="4" key="1">
    <citation type="submission" date="2019-08" db="EMBL/GenBank/DDBJ databases">
        <title>Seonamhaeicola sediminis sp. nov., isolated from marine sediment.</title>
        <authorList>
            <person name="Cao W.R."/>
        </authorList>
    </citation>
    <scope>NUCLEOTIDE SEQUENCE [LARGE SCALE GENOMIC DNA]</scope>
    <source>
        <strain evidence="4">Gy8</strain>
    </source>
</reference>
<evidence type="ECO:0000313" key="3">
    <source>
        <dbReference type="EMBL" id="TXE12973.1"/>
    </source>
</evidence>
<evidence type="ECO:0008006" key="5">
    <source>
        <dbReference type="Google" id="ProtNLM"/>
    </source>
</evidence>
<feature type="transmembrane region" description="Helical" evidence="2">
    <location>
        <begin position="52"/>
        <end position="72"/>
    </location>
</feature>
<feature type="coiled-coil region" evidence="1">
    <location>
        <begin position="115"/>
        <end position="142"/>
    </location>
</feature>
<keyword evidence="1" id="KW-0175">Coiled coil</keyword>
<gene>
    <name evidence="3" type="ORF">FUA26_04045</name>
</gene>
<dbReference type="OrthoDB" id="1439272at2"/>
<sequence length="181" mass="21190">MSNKFEKYVEKHKLEFDVHTIDEASKLRLWGQIAPQLTKPTPKVIPLWQKPVFKVAATIVLLMGCTLFFTLYTSNINQNTIVNNELYDIDNHYKVLVNNQITLIKHNTHLTEEDRTEFLTLIDDLDQEYNKLKKELTLGINNQKIIEAIISNYRKKIKLMEDLLNRSYPINDTIDDEAITL</sequence>
<accession>A0A5C7AZ41</accession>
<protein>
    <recommendedName>
        <fullName evidence="5">Anti-sigma factor</fullName>
    </recommendedName>
</protein>
<dbReference type="EMBL" id="VOSC01000012">
    <property type="protein sequence ID" value="TXE12973.1"/>
    <property type="molecule type" value="Genomic_DNA"/>
</dbReference>
<name>A0A5C7AZ41_9FLAO</name>
<keyword evidence="4" id="KW-1185">Reference proteome</keyword>
<keyword evidence="2" id="KW-0472">Membrane</keyword>
<evidence type="ECO:0000313" key="4">
    <source>
        <dbReference type="Proteomes" id="UP000321790"/>
    </source>
</evidence>
<dbReference type="AlphaFoldDB" id="A0A5C7AZ41"/>
<keyword evidence="2" id="KW-1133">Transmembrane helix</keyword>
<proteinExistence type="predicted"/>
<dbReference type="RefSeq" id="WP_147131899.1">
    <property type="nucleotide sequence ID" value="NZ_VOSC01000012.1"/>
</dbReference>